<organism evidence="1 2">
    <name type="scientific">Burkholderia cenocepacia</name>
    <dbReference type="NCBI Taxonomy" id="95486"/>
    <lineage>
        <taxon>Bacteria</taxon>
        <taxon>Pseudomonadati</taxon>
        <taxon>Pseudomonadota</taxon>
        <taxon>Betaproteobacteria</taxon>
        <taxon>Burkholderiales</taxon>
        <taxon>Burkholderiaceae</taxon>
        <taxon>Burkholderia</taxon>
        <taxon>Burkholderia cepacia complex</taxon>
    </lineage>
</organism>
<accession>A0ABD4UTG8</accession>
<proteinExistence type="predicted"/>
<evidence type="ECO:0000313" key="2">
    <source>
        <dbReference type="Proteomes" id="UP000191686"/>
    </source>
</evidence>
<dbReference type="Pfam" id="PF13578">
    <property type="entry name" value="Methyltransf_24"/>
    <property type="match status" value="1"/>
</dbReference>
<dbReference type="SUPFAM" id="SSF53335">
    <property type="entry name" value="S-adenosyl-L-methionine-dependent methyltransferases"/>
    <property type="match status" value="1"/>
</dbReference>
<reference evidence="1 2" key="2">
    <citation type="journal article" date="2017" name="Front. Microbiol.">
        <title>Genomics Reveals a Unique Clone of Burkholderia cenocepacia Harboring an Actively Excising Novel Genomic Island.</title>
        <authorList>
            <person name="Patil P.P."/>
            <person name="Mali S."/>
            <person name="Midha S."/>
            <person name="Gautam V."/>
            <person name="Dash L."/>
            <person name="Kumar S."/>
            <person name="Shastri J."/>
            <person name="Singhal L."/>
            <person name="Patil P.B."/>
        </authorList>
    </citation>
    <scope>NUCLEOTIDE SEQUENCE [LARGE SCALE GENOMIC DNA]</scope>
    <source>
        <strain evidence="1 2">BC-19</strain>
    </source>
</reference>
<dbReference type="Gene3D" id="3.40.50.150">
    <property type="entry name" value="Vaccinia Virus protein VP39"/>
    <property type="match status" value="1"/>
</dbReference>
<dbReference type="EMBL" id="JYMX02000077">
    <property type="protein sequence ID" value="MCW3717476.1"/>
    <property type="molecule type" value="Genomic_DNA"/>
</dbReference>
<dbReference type="InterPro" id="IPR029063">
    <property type="entry name" value="SAM-dependent_MTases_sf"/>
</dbReference>
<dbReference type="RefSeq" id="WP_080324199.1">
    <property type="nucleotide sequence ID" value="NZ_JYMX02000077.1"/>
</dbReference>
<dbReference type="GO" id="GO:0032259">
    <property type="term" value="P:methylation"/>
    <property type="evidence" value="ECO:0007669"/>
    <property type="project" value="UniProtKB-KW"/>
</dbReference>
<gene>
    <name evidence="1" type="ORF">UE95_040055</name>
</gene>
<evidence type="ECO:0000313" key="1">
    <source>
        <dbReference type="EMBL" id="MCW3717476.1"/>
    </source>
</evidence>
<protein>
    <submittedName>
        <fullName evidence="1">Class I SAM-dependent methyltransferase</fullName>
    </submittedName>
</protein>
<name>A0ABD4UTG8_9BURK</name>
<keyword evidence="1" id="KW-0489">Methyltransferase</keyword>
<keyword evidence="1" id="KW-0808">Transferase</keyword>
<dbReference type="GO" id="GO:0008168">
    <property type="term" value="F:methyltransferase activity"/>
    <property type="evidence" value="ECO:0007669"/>
    <property type="project" value="UniProtKB-KW"/>
</dbReference>
<dbReference type="Proteomes" id="UP000191686">
    <property type="component" value="Unassembled WGS sequence"/>
</dbReference>
<dbReference type="AlphaFoldDB" id="A0ABD4UTG8"/>
<comment type="caution">
    <text evidence="1">The sequence shown here is derived from an EMBL/GenBank/DDBJ whole genome shotgun (WGS) entry which is preliminary data.</text>
</comment>
<reference evidence="1 2" key="1">
    <citation type="journal article" date="2017" name="Front. Microbiol.">
        <title>Genomics reveals a unique clone of Burkholderia cenocepacia harbouring an actively excising novel genomic island.</title>
        <authorList>
            <person name="Patil P."/>
            <person name="Mali S."/>
            <person name="Midha S."/>
            <person name="Gautam V."/>
            <person name="Dash L."/>
            <person name="Kumar S."/>
            <person name="Shastri J."/>
            <person name="Singhal L."/>
            <person name="Patil P.B."/>
        </authorList>
    </citation>
    <scope>NUCLEOTIDE SEQUENCE [LARGE SCALE GENOMIC DNA]</scope>
    <source>
        <strain evidence="1 2">BC-19</strain>
    </source>
</reference>
<sequence>MAHTHTQYPTLNQSHIADGAGLYATRRDMVYALAPRGGTAIELGVMAGDFSEFILETLEPARFYGADLFRMHEEPVIWGKPSSELFDNMSQIDFYRKRFAGYGDRVRALQGPSADLMEEFSDETFDFIYIDAGHDYDNVKRDAEVSARKLKRDGLIVFNDYTLMDVFSLDPYGIVQAVNEMVATGDWKICGFALEHNMFCDIAVKRA</sequence>